<dbReference type="AlphaFoldDB" id="A0A8X6WBI2"/>
<reference evidence="2" key="1">
    <citation type="submission" date="2020-08" db="EMBL/GenBank/DDBJ databases">
        <title>Multicomponent nature underlies the extraordinary mechanical properties of spider dragline silk.</title>
        <authorList>
            <person name="Kono N."/>
            <person name="Nakamura H."/>
            <person name="Mori M."/>
            <person name="Yoshida Y."/>
            <person name="Ohtoshi R."/>
            <person name="Malay A.D."/>
            <person name="Moran D.A.P."/>
            <person name="Tomita M."/>
            <person name="Numata K."/>
            <person name="Arakawa K."/>
        </authorList>
    </citation>
    <scope>NUCLEOTIDE SEQUENCE</scope>
</reference>
<dbReference type="InterPro" id="IPR049012">
    <property type="entry name" value="Mutator_transp_dom"/>
</dbReference>
<organism evidence="2 3">
    <name type="scientific">Trichonephila clavipes</name>
    <name type="common">Golden silk orbweaver</name>
    <name type="synonym">Nephila clavipes</name>
    <dbReference type="NCBI Taxonomy" id="2585209"/>
    <lineage>
        <taxon>Eukaryota</taxon>
        <taxon>Metazoa</taxon>
        <taxon>Ecdysozoa</taxon>
        <taxon>Arthropoda</taxon>
        <taxon>Chelicerata</taxon>
        <taxon>Arachnida</taxon>
        <taxon>Araneae</taxon>
        <taxon>Araneomorphae</taxon>
        <taxon>Entelegynae</taxon>
        <taxon>Araneoidea</taxon>
        <taxon>Nephilidae</taxon>
        <taxon>Trichonephila</taxon>
    </lineage>
</organism>
<evidence type="ECO:0000259" key="1">
    <source>
        <dbReference type="Pfam" id="PF20700"/>
    </source>
</evidence>
<dbReference type="Pfam" id="PF20700">
    <property type="entry name" value="Mutator"/>
    <property type="match status" value="1"/>
</dbReference>
<name>A0A8X6WBI2_TRICX</name>
<evidence type="ECO:0000313" key="3">
    <source>
        <dbReference type="Proteomes" id="UP000887159"/>
    </source>
</evidence>
<protein>
    <recommendedName>
        <fullName evidence="1">Mutator-like transposase domain-containing protein</fullName>
    </recommendedName>
</protein>
<dbReference type="Proteomes" id="UP000887159">
    <property type="component" value="Unassembled WGS sequence"/>
</dbReference>
<keyword evidence="3" id="KW-1185">Reference proteome</keyword>
<dbReference type="EMBL" id="BMAU01021400">
    <property type="protein sequence ID" value="GFY31690.1"/>
    <property type="molecule type" value="Genomic_DNA"/>
</dbReference>
<evidence type="ECO:0000313" key="2">
    <source>
        <dbReference type="EMBL" id="GFY31690.1"/>
    </source>
</evidence>
<accession>A0A8X6WBI2</accession>
<sequence>MLKARSKVSRKRKFYGNRERFTKLAFNSDNTSASEAKLSIFDSFDVPEPEFHGSTGNRIINFQALMGIISILCCPECCATGLKLAEDSKEGLCSNLCVACSCGFMTGFTSTPKENKKFSLNTLLVFGLRLIGRGFTAGKKLLCTLNLPCISKNTFRAHELKLLEAAQLCSEENMKAASKEVQNLKKKYNLWCFGRWLMAAERPYVT</sequence>
<gene>
    <name evidence="2" type="primary">AVEN_1466_1</name>
    <name evidence="2" type="ORF">TNCV_4200011</name>
</gene>
<comment type="caution">
    <text evidence="2">The sequence shown here is derived from an EMBL/GenBank/DDBJ whole genome shotgun (WGS) entry which is preliminary data.</text>
</comment>
<proteinExistence type="predicted"/>
<feature type="domain" description="Mutator-like transposase" evidence="1">
    <location>
        <begin position="56"/>
        <end position="187"/>
    </location>
</feature>